<reference evidence="11" key="2">
    <citation type="journal article" date="2021" name="PeerJ">
        <title>Extensive microbial diversity within the chicken gut microbiome revealed by metagenomics and culture.</title>
        <authorList>
            <person name="Gilroy R."/>
            <person name="Ravi A."/>
            <person name="Getino M."/>
            <person name="Pursley I."/>
            <person name="Horton D.L."/>
            <person name="Alikhan N.F."/>
            <person name="Baker D."/>
            <person name="Gharbi K."/>
            <person name="Hall N."/>
            <person name="Watson M."/>
            <person name="Adriaenssens E.M."/>
            <person name="Foster-Nyarko E."/>
            <person name="Jarju S."/>
            <person name="Secka A."/>
            <person name="Antonio M."/>
            <person name="Oren A."/>
            <person name="Chaudhuri R.R."/>
            <person name="La Ragione R."/>
            <person name="Hildebrand F."/>
            <person name="Pallen M.J."/>
        </authorList>
    </citation>
    <scope>NUCLEOTIDE SEQUENCE</scope>
    <source>
        <strain evidence="11">15467</strain>
    </source>
</reference>
<keyword evidence="8 10" id="KW-0472">Membrane</keyword>
<dbReference type="CDD" id="cd13131">
    <property type="entry name" value="MATE_NorM_like"/>
    <property type="match status" value="1"/>
</dbReference>
<evidence type="ECO:0000313" key="12">
    <source>
        <dbReference type="Proteomes" id="UP000823635"/>
    </source>
</evidence>
<dbReference type="NCBIfam" id="TIGR00797">
    <property type="entry name" value="matE"/>
    <property type="match status" value="1"/>
</dbReference>
<protein>
    <recommendedName>
        <fullName evidence="9">Multidrug-efflux transporter</fullName>
    </recommendedName>
</protein>
<feature type="transmembrane region" description="Helical" evidence="10">
    <location>
        <begin position="136"/>
        <end position="153"/>
    </location>
</feature>
<dbReference type="Pfam" id="PF01554">
    <property type="entry name" value="MatE"/>
    <property type="match status" value="2"/>
</dbReference>
<evidence type="ECO:0000256" key="10">
    <source>
        <dbReference type="SAM" id="Phobius"/>
    </source>
</evidence>
<gene>
    <name evidence="11" type="ORF">IAC68_03840</name>
</gene>
<feature type="transmembrane region" description="Helical" evidence="10">
    <location>
        <begin position="99"/>
        <end position="121"/>
    </location>
</feature>
<proteinExistence type="predicted"/>
<evidence type="ECO:0000256" key="3">
    <source>
        <dbReference type="ARBA" id="ARBA00022449"/>
    </source>
</evidence>
<evidence type="ECO:0000256" key="4">
    <source>
        <dbReference type="ARBA" id="ARBA00022475"/>
    </source>
</evidence>
<feature type="transmembrane region" description="Helical" evidence="10">
    <location>
        <begin position="58"/>
        <end position="79"/>
    </location>
</feature>
<keyword evidence="5 10" id="KW-0812">Transmembrane</keyword>
<evidence type="ECO:0000256" key="7">
    <source>
        <dbReference type="ARBA" id="ARBA00023065"/>
    </source>
</evidence>
<dbReference type="AlphaFoldDB" id="A0A9D9GXV0"/>
<reference evidence="11" key="1">
    <citation type="submission" date="2020-10" db="EMBL/GenBank/DDBJ databases">
        <authorList>
            <person name="Gilroy R."/>
        </authorList>
    </citation>
    <scope>NUCLEOTIDE SEQUENCE</scope>
    <source>
        <strain evidence="11">15467</strain>
    </source>
</reference>
<evidence type="ECO:0000256" key="9">
    <source>
        <dbReference type="ARBA" id="ARBA00031636"/>
    </source>
</evidence>
<dbReference type="GO" id="GO:0005886">
    <property type="term" value="C:plasma membrane"/>
    <property type="evidence" value="ECO:0007669"/>
    <property type="project" value="UniProtKB-SubCell"/>
</dbReference>
<dbReference type="Proteomes" id="UP000823635">
    <property type="component" value="Unassembled WGS sequence"/>
</dbReference>
<feature type="transmembrane region" description="Helical" evidence="10">
    <location>
        <begin position="394"/>
        <end position="416"/>
    </location>
</feature>
<evidence type="ECO:0000256" key="1">
    <source>
        <dbReference type="ARBA" id="ARBA00004651"/>
    </source>
</evidence>
<accession>A0A9D9GXV0</accession>
<dbReference type="PANTHER" id="PTHR43298">
    <property type="entry name" value="MULTIDRUG RESISTANCE PROTEIN NORM-RELATED"/>
    <property type="match status" value="1"/>
</dbReference>
<dbReference type="GO" id="GO:0042910">
    <property type="term" value="F:xenobiotic transmembrane transporter activity"/>
    <property type="evidence" value="ECO:0007669"/>
    <property type="project" value="InterPro"/>
</dbReference>
<evidence type="ECO:0000256" key="2">
    <source>
        <dbReference type="ARBA" id="ARBA00022448"/>
    </source>
</evidence>
<dbReference type="PIRSF" id="PIRSF006603">
    <property type="entry name" value="DinF"/>
    <property type="match status" value="1"/>
</dbReference>
<evidence type="ECO:0000256" key="6">
    <source>
        <dbReference type="ARBA" id="ARBA00022989"/>
    </source>
</evidence>
<name>A0A9D9GXV0_9BACT</name>
<keyword evidence="6 10" id="KW-1133">Transmembrane helix</keyword>
<keyword evidence="4" id="KW-1003">Cell membrane</keyword>
<dbReference type="GO" id="GO:0015297">
    <property type="term" value="F:antiporter activity"/>
    <property type="evidence" value="ECO:0007669"/>
    <property type="project" value="UniProtKB-KW"/>
</dbReference>
<evidence type="ECO:0000256" key="8">
    <source>
        <dbReference type="ARBA" id="ARBA00023136"/>
    </source>
</evidence>
<dbReference type="InterPro" id="IPR050222">
    <property type="entry name" value="MATE_MdtK"/>
</dbReference>
<keyword evidence="3" id="KW-0050">Antiport</keyword>
<feature type="transmembrane region" description="Helical" evidence="10">
    <location>
        <begin position="322"/>
        <end position="342"/>
    </location>
</feature>
<evidence type="ECO:0000256" key="5">
    <source>
        <dbReference type="ARBA" id="ARBA00022692"/>
    </source>
</evidence>
<comment type="subcellular location">
    <subcellularLocation>
        <location evidence="1">Cell membrane</location>
        <topology evidence="1">Multi-pass membrane protein</topology>
    </subcellularLocation>
</comment>
<evidence type="ECO:0000313" key="11">
    <source>
        <dbReference type="EMBL" id="MBO8429051.1"/>
    </source>
</evidence>
<dbReference type="InterPro" id="IPR048279">
    <property type="entry name" value="MdtK-like"/>
</dbReference>
<feature type="transmembrane region" description="Helical" evidence="10">
    <location>
        <begin position="199"/>
        <end position="221"/>
    </location>
</feature>
<feature type="transmembrane region" description="Helical" evidence="10">
    <location>
        <begin position="422"/>
        <end position="442"/>
    </location>
</feature>
<comment type="caution">
    <text evidence="11">The sequence shown here is derived from an EMBL/GenBank/DDBJ whole genome shotgun (WGS) entry which is preliminary data.</text>
</comment>
<feature type="transmembrane region" description="Helical" evidence="10">
    <location>
        <begin position="354"/>
        <end position="373"/>
    </location>
</feature>
<feature type="transmembrane region" description="Helical" evidence="10">
    <location>
        <begin position="251"/>
        <end position="272"/>
    </location>
</feature>
<dbReference type="GO" id="GO:0006811">
    <property type="term" value="P:monoatomic ion transport"/>
    <property type="evidence" value="ECO:0007669"/>
    <property type="project" value="UniProtKB-KW"/>
</dbReference>
<organism evidence="11 12">
    <name type="scientific">Candidatus Egerieousia excrementavium</name>
    <dbReference type="NCBI Taxonomy" id="2840778"/>
    <lineage>
        <taxon>Bacteria</taxon>
        <taxon>Pseudomonadati</taxon>
        <taxon>Bacteroidota</taxon>
        <taxon>Bacteroidia</taxon>
        <taxon>Bacteroidales</taxon>
        <taxon>Candidatus Egerieousia</taxon>
    </lineage>
</organism>
<keyword evidence="7" id="KW-0406">Ion transport</keyword>
<keyword evidence="2" id="KW-0813">Transport</keyword>
<dbReference type="InterPro" id="IPR002528">
    <property type="entry name" value="MATE_fam"/>
</dbReference>
<dbReference type="PANTHER" id="PTHR43298:SF2">
    <property type="entry name" value="FMN_FAD EXPORTER YEEO-RELATED"/>
    <property type="match status" value="1"/>
</dbReference>
<dbReference type="EMBL" id="JADINB010000085">
    <property type="protein sequence ID" value="MBO8429051.1"/>
    <property type="molecule type" value="Genomic_DNA"/>
</dbReference>
<feature type="transmembrane region" description="Helical" evidence="10">
    <location>
        <begin position="21"/>
        <end position="38"/>
    </location>
</feature>
<feature type="transmembrane region" description="Helical" evidence="10">
    <location>
        <begin position="278"/>
        <end position="301"/>
    </location>
</feature>
<feature type="transmembrane region" description="Helical" evidence="10">
    <location>
        <begin position="165"/>
        <end position="187"/>
    </location>
</feature>
<sequence length="454" mass="50479">MRAMIAVIRDYIPFYKRNIRLAVPVMITQAGQVFVQMVDNVMIGHLGTAQFAGASFANSIFLIGMVFCTCFTQGLTPFVGQCYGKGEHHKVTEYFKSSFVLDIAVSLVVVALLLAIIPFMGHMGQDSDILVYAKEYYVTITLSLIPFAMFFAIRNFSEGIGITKYAMYITVAANLLNVFLNWVFIYGKMGAPEMGVKGAAFSTLICRILMFVAFAILIFIIKDYKRFTSGIRAPFLNLGLIREMFPTSLSIALQGLAEMVAFSLSGIMMGWFGKIALAAHQCTTLMSTCSFMIAQGIGAAATIRVSHQFGEKRYEDTQKAGFAAMHMAVVFMGICGIIYIIFRKSLPYIFSTDPQVVELASQLIVIMATYQVFDAMQLTNGASLRALKDVKLPLLYLCISYYVISLPLGYFCAKYLNFGPAGIWFGLVIGLMCVAFLFFFRFKKKTDGYIKGRF</sequence>